<keyword evidence="1" id="KW-0175">Coiled coil</keyword>
<comment type="caution">
    <text evidence="3">The sequence shown here is derived from an EMBL/GenBank/DDBJ whole genome shotgun (WGS) entry which is preliminary data.</text>
</comment>
<evidence type="ECO:0000256" key="1">
    <source>
        <dbReference type="SAM" id="Coils"/>
    </source>
</evidence>
<reference evidence="3" key="1">
    <citation type="submission" date="2021-04" db="EMBL/GenBank/DDBJ databases">
        <authorList>
            <person name="Tunstrom K."/>
        </authorList>
    </citation>
    <scope>NUCLEOTIDE SEQUENCE</scope>
</reference>
<protein>
    <submittedName>
        <fullName evidence="3">(apollo) hypothetical protein</fullName>
    </submittedName>
</protein>
<evidence type="ECO:0000313" key="4">
    <source>
        <dbReference type="Proteomes" id="UP000691718"/>
    </source>
</evidence>
<feature type="region of interest" description="Disordered" evidence="2">
    <location>
        <begin position="123"/>
        <end position="156"/>
    </location>
</feature>
<feature type="region of interest" description="Disordered" evidence="2">
    <location>
        <begin position="484"/>
        <end position="532"/>
    </location>
</feature>
<feature type="compositionally biased region" description="Basic residues" evidence="2">
    <location>
        <begin position="514"/>
        <end position="523"/>
    </location>
</feature>
<feature type="region of interest" description="Disordered" evidence="2">
    <location>
        <begin position="339"/>
        <end position="409"/>
    </location>
</feature>
<feature type="region of interest" description="Disordered" evidence="2">
    <location>
        <begin position="561"/>
        <end position="588"/>
    </location>
</feature>
<dbReference type="Proteomes" id="UP000691718">
    <property type="component" value="Unassembled WGS sequence"/>
</dbReference>
<evidence type="ECO:0000256" key="2">
    <source>
        <dbReference type="SAM" id="MobiDB-lite"/>
    </source>
</evidence>
<name>A0A8S3WAX1_PARAO</name>
<sequence>MEELKQKIVALEEELSKTHEEYITRISRLEEEVLTLRQTGGLERFTLQQSELQTEQLLQRLRAAEARCDDINLQLSIEKGKVFELETRLRAADISTQIAKTIEQHLKNTNSERHISTNLVEQEDTKISQKRPKSCDDSGYVDAIMPDDRKSPDKDTNNELREKILDLQSQINAIKLQAATEKDAEKKIPNFERYDLVIDEDEVSLLKSVNDSSNMMKDFPLARIDNLNAENIEIKNSGVNIQQDRGQDSFNNRVPTSDTLQKPSESLPASGKGISETSEQYTAITHKNNEKIENSVSYEKFIPDKMKEGNVETDEQQNTLHTMTGYSAANFVDVESAPNDNLSFKKSNKNDETKQSDQITKDVTTENLNYKPESPEIAEKKTGNVKDLHSDTKDNRDKEKSKQKFKRESDVLNRKKFGLDIPKSGFNVYSKEANSAMKDIPNKNTNFDYIEPKFRKERTLRNSKLQKSSSALELTDNVQHKNNVQVPKGDRIGTEKNLKNGKGRVTRKKEPVRNVKKQNHSKKKTDLNTRQSVKAKAHEIEQLGVDKQADECSCSSARTYTVRQGADDTDGEISGFTDLPDETDESPRVVLSPGEQVASVYTCTDCTETCTSAADCLTLSEGELPFAAEGRVLSPGERKWKSSSGEVSAEVTSPQKMQQTLQSIGAEVQRCSRLLQHVQAVVSSRGRSLAVTWRFYNSNSAMARMYPSRVVCFDFSTEYQLPFTEQFLDYMRNEEMSIEICELNNPSEVFASCALPLREAFKHANRQVDMSLALPLKFYCRIWVFPVIDWICLNRYAWLAN</sequence>
<evidence type="ECO:0000313" key="3">
    <source>
        <dbReference type="EMBL" id="CAG4950604.1"/>
    </source>
</evidence>
<feature type="compositionally biased region" description="Basic and acidic residues" evidence="2">
    <location>
        <begin position="373"/>
        <end position="409"/>
    </location>
</feature>
<organism evidence="3 4">
    <name type="scientific">Parnassius apollo</name>
    <name type="common">Apollo butterfly</name>
    <name type="synonym">Papilio apollo</name>
    <dbReference type="NCBI Taxonomy" id="110799"/>
    <lineage>
        <taxon>Eukaryota</taxon>
        <taxon>Metazoa</taxon>
        <taxon>Ecdysozoa</taxon>
        <taxon>Arthropoda</taxon>
        <taxon>Hexapoda</taxon>
        <taxon>Insecta</taxon>
        <taxon>Pterygota</taxon>
        <taxon>Neoptera</taxon>
        <taxon>Endopterygota</taxon>
        <taxon>Lepidoptera</taxon>
        <taxon>Glossata</taxon>
        <taxon>Ditrysia</taxon>
        <taxon>Papilionoidea</taxon>
        <taxon>Papilionidae</taxon>
        <taxon>Parnassiinae</taxon>
        <taxon>Parnassini</taxon>
        <taxon>Parnassius</taxon>
        <taxon>Parnassius</taxon>
    </lineage>
</organism>
<feature type="compositionally biased region" description="Basic and acidic residues" evidence="2">
    <location>
        <begin position="146"/>
        <end position="156"/>
    </location>
</feature>
<dbReference type="EMBL" id="CAJQZP010000233">
    <property type="protein sequence ID" value="CAG4950604.1"/>
    <property type="molecule type" value="Genomic_DNA"/>
</dbReference>
<feature type="compositionally biased region" description="Polar residues" evidence="2">
    <location>
        <begin position="242"/>
        <end position="264"/>
    </location>
</feature>
<feature type="compositionally biased region" description="Basic and acidic residues" evidence="2">
    <location>
        <begin position="488"/>
        <end position="498"/>
    </location>
</feature>
<feature type="compositionally biased region" description="Basic and acidic residues" evidence="2">
    <location>
        <begin position="348"/>
        <end position="364"/>
    </location>
</feature>
<gene>
    <name evidence="3" type="ORF">PAPOLLO_LOCUS4249</name>
</gene>
<proteinExistence type="predicted"/>
<feature type="coiled-coil region" evidence="1">
    <location>
        <begin position="1"/>
        <end position="74"/>
    </location>
</feature>
<dbReference type="OrthoDB" id="2133912at2759"/>
<dbReference type="AlphaFoldDB" id="A0A8S3WAX1"/>
<keyword evidence="4" id="KW-1185">Reference proteome</keyword>
<feature type="region of interest" description="Disordered" evidence="2">
    <location>
        <begin position="242"/>
        <end position="276"/>
    </location>
</feature>
<accession>A0A8S3WAX1</accession>